<gene>
    <name evidence="6" type="ORF">NCTC12151_00770</name>
</gene>
<dbReference type="GO" id="GO:0016829">
    <property type="term" value="F:lyase activity"/>
    <property type="evidence" value="ECO:0007669"/>
    <property type="project" value="UniProtKB-KW"/>
</dbReference>
<name>A0A2X4UU10_9GAMM</name>
<evidence type="ECO:0000313" key="7">
    <source>
        <dbReference type="Proteomes" id="UP000249005"/>
    </source>
</evidence>
<sequence length="176" mass="20079">MTEHKVTLEQMLDCRERRVERQKEARLRFGAPVVSITLVWPGEVKDSPESRYAMEQALCALDDAFEQLNLSPNFRQRELSVTGPEAIYSVNMDTVTLKRLCTELEEKHPLGRLWDMDVIDSDGRPVSRSDIGLPSRRCLLCDQPAHVCARSRAHSVDQLLEAIHRRIHAFKQSAGV</sequence>
<dbReference type="EC" id="2.7.7.61" evidence="1"/>
<dbReference type="RefSeq" id="WP_111739369.1">
    <property type="nucleotide sequence ID" value="NZ_LR698987.1"/>
</dbReference>
<evidence type="ECO:0000256" key="3">
    <source>
        <dbReference type="ARBA" id="ARBA00022679"/>
    </source>
</evidence>
<keyword evidence="4" id="KW-0548">Nucleotidyltransferase</keyword>
<comment type="catalytic activity">
    <reaction evidence="5">
        <text>apo-[citrate lyase ACP] + 2'-(5''-triphospho-alpha-D-ribosyl)-3'-dephospho-CoA = holo-[citrate lyase ACP] + diphosphate</text>
        <dbReference type="Rhea" id="RHEA:16333"/>
        <dbReference type="Rhea" id="RHEA-COMP:10157"/>
        <dbReference type="Rhea" id="RHEA-COMP:10158"/>
        <dbReference type="ChEBI" id="CHEBI:29999"/>
        <dbReference type="ChEBI" id="CHEBI:33019"/>
        <dbReference type="ChEBI" id="CHEBI:61378"/>
        <dbReference type="ChEBI" id="CHEBI:82683"/>
        <dbReference type="EC" id="2.7.7.61"/>
    </reaction>
</comment>
<evidence type="ECO:0000256" key="4">
    <source>
        <dbReference type="ARBA" id="ARBA00022695"/>
    </source>
</evidence>
<dbReference type="KEGG" id="lri:NCTC12151_00770"/>
<dbReference type="EMBL" id="LS483470">
    <property type="protein sequence ID" value="SQI36500.1"/>
    <property type="molecule type" value="Genomic_DNA"/>
</dbReference>
<reference evidence="6 7" key="1">
    <citation type="submission" date="2018-06" db="EMBL/GenBank/DDBJ databases">
        <authorList>
            <consortium name="Pathogen Informatics"/>
            <person name="Doyle S."/>
        </authorList>
    </citation>
    <scope>NUCLEOTIDE SEQUENCE [LARGE SCALE GENOMIC DNA]</scope>
    <source>
        <strain evidence="6 7">NCTC12151</strain>
    </source>
</reference>
<evidence type="ECO:0000256" key="1">
    <source>
        <dbReference type="ARBA" id="ARBA00012524"/>
    </source>
</evidence>
<dbReference type="GO" id="GO:0050519">
    <property type="term" value="F:holo-citrate lyase synthase activity"/>
    <property type="evidence" value="ECO:0007669"/>
    <property type="project" value="UniProtKB-EC"/>
</dbReference>
<protein>
    <recommendedName>
        <fullName evidence="2">Apo-citrate lyase phosphoribosyl-dephospho-CoA transferase</fullName>
        <ecNumber evidence="1">2.7.7.61</ecNumber>
    </recommendedName>
</protein>
<accession>A0A2X4UU10</accession>
<evidence type="ECO:0000256" key="2">
    <source>
        <dbReference type="ARBA" id="ARBA00016314"/>
    </source>
</evidence>
<dbReference type="NCBIfam" id="TIGR03124">
    <property type="entry name" value="citrate_citX"/>
    <property type="match status" value="1"/>
</dbReference>
<dbReference type="GO" id="GO:0051191">
    <property type="term" value="P:prosthetic group biosynthetic process"/>
    <property type="evidence" value="ECO:0007669"/>
    <property type="project" value="InterPro"/>
</dbReference>
<keyword evidence="6" id="KW-0456">Lyase</keyword>
<evidence type="ECO:0000313" key="6">
    <source>
        <dbReference type="EMBL" id="SQI36500.1"/>
    </source>
</evidence>
<proteinExistence type="predicted"/>
<evidence type="ECO:0000256" key="5">
    <source>
        <dbReference type="ARBA" id="ARBA00048574"/>
    </source>
</evidence>
<dbReference type="Pfam" id="PF03802">
    <property type="entry name" value="CitX"/>
    <property type="match status" value="1"/>
</dbReference>
<dbReference type="Proteomes" id="UP000249005">
    <property type="component" value="Chromosome 1"/>
</dbReference>
<dbReference type="OrthoDB" id="3196716at2"/>
<dbReference type="InterPro" id="IPR005551">
    <property type="entry name" value="CitX"/>
</dbReference>
<dbReference type="AlphaFoldDB" id="A0A2X4UU10"/>
<organism evidence="6 7">
    <name type="scientific">Leminorella richardii</name>
    <dbReference type="NCBI Taxonomy" id="158841"/>
    <lineage>
        <taxon>Bacteria</taxon>
        <taxon>Pseudomonadati</taxon>
        <taxon>Pseudomonadota</taxon>
        <taxon>Gammaproteobacteria</taxon>
        <taxon>Enterobacterales</taxon>
        <taxon>Budviciaceae</taxon>
        <taxon>Leminorella</taxon>
    </lineage>
</organism>
<keyword evidence="7" id="KW-1185">Reference proteome</keyword>
<keyword evidence="3" id="KW-0808">Transferase</keyword>